<proteinExistence type="inferred from homology"/>
<dbReference type="InterPro" id="IPR051016">
    <property type="entry name" value="Diverse_Substrate_AcTransf"/>
</dbReference>
<dbReference type="AlphaFoldDB" id="A0AAU6NXS3"/>
<dbReference type="FunFam" id="3.40.630.30:FF:000064">
    <property type="entry name" value="GNAT family acetyltransferase"/>
    <property type="match status" value="1"/>
</dbReference>
<protein>
    <submittedName>
        <fullName evidence="5">GNAT family N-acetyltransferase</fullName>
    </submittedName>
</protein>
<accession>A0AAU6NXS3</accession>
<dbReference type="InterPro" id="IPR000182">
    <property type="entry name" value="GNAT_dom"/>
</dbReference>
<dbReference type="SUPFAM" id="SSF55729">
    <property type="entry name" value="Acyl-CoA N-acyltransferases (Nat)"/>
    <property type="match status" value="1"/>
</dbReference>
<organism evidence="5 7">
    <name type="scientific">Mangrovimonas cancribranchiae</name>
    <dbReference type="NCBI Taxonomy" id="3080055"/>
    <lineage>
        <taxon>Bacteria</taxon>
        <taxon>Pseudomonadati</taxon>
        <taxon>Bacteroidota</taxon>
        <taxon>Flavobacteriia</taxon>
        <taxon>Flavobacteriales</taxon>
        <taxon>Flavobacteriaceae</taxon>
        <taxon>Mangrovimonas</taxon>
    </lineage>
</organism>
<dbReference type="PANTHER" id="PTHR10545:SF29">
    <property type="entry name" value="GH14572P-RELATED"/>
    <property type="match status" value="1"/>
</dbReference>
<name>A0AAU6NXS3_9FLAO</name>
<dbReference type="GO" id="GO:0008080">
    <property type="term" value="F:N-acetyltransferase activity"/>
    <property type="evidence" value="ECO:0007669"/>
    <property type="project" value="TreeGrafter"/>
</dbReference>
<dbReference type="InterPro" id="IPR016181">
    <property type="entry name" value="Acyl_CoA_acyltransferase"/>
</dbReference>
<dbReference type="PROSITE" id="PS51186">
    <property type="entry name" value="GNAT"/>
    <property type="match status" value="1"/>
</dbReference>
<evidence type="ECO:0000256" key="3">
    <source>
        <dbReference type="ARBA" id="ARBA00023315"/>
    </source>
</evidence>
<reference evidence="5 7" key="1">
    <citation type="submission" date="2023-10" db="EMBL/GenBank/DDBJ databases">
        <title>Culture-based analysis of two novel bacteria associated with mangrove crab gills.</title>
        <authorList>
            <person name="Yang X."/>
            <person name="Garuglieri E."/>
            <person name="Van Goethem M.W."/>
            <person name="Fusi M."/>
            <person name="Marasco R."/>
            <person name="Daffonchio D.G."/>
        </authorList>
    </citation>
    <scope>NUCLEOTIDE SEQUENCE [LARGE SCALE GENOMIC DNA]</scope>
    <source>
        <strain evidence="6">UG2-1</strain>
        <strain evidence="5">UG2-2</strain>
        <strain evidence="7">UG2_2</strain>
    </source>
</reference>
<feature type="domain" description="N-acetyltransferase" evidence="4">
    <location>
        <begin position="3"/>
        <end position="157"/>
    </location>
</feature>
<dbReference type="RefSeq" id="WP_338731980.1">
    <property type="nucleotide sequence ID" value="NZ_CP136924.1"/>
</dbReference>
<keyword evidence="7" id="KW-1185">Reference proteome</keyword>
<evidence type="ECO:0000256" key="1">
    <source>
        <dbReference type="ARBA" id="ARBA00008694"/>
    </source>
</evidence>
<dbReference type="Pfam" id="PF00583">
    <property type="entry name" value="Acetyltransf_1"/>
    <property type="match status" value="1"/>
</dbReference>
<dbReference type="KEGG" id="mcaa:R3L15_12160"/>
<evidence type="ECO:0000256" key="2">
    <source>
        <dbReference type="ARBA" id="ARBA00022679"/>
    </source>
</evidence>
<evidence type="ECO:0000313" key="6">
    <source>
        <dbReference type="EMBL" id="WXA12864.1"/>
    </source>
</evidence>
<evidence type="ECO:0000313" key="5">
    <source>
        <dbReference type="EMBL" id="WXA01974.1"/>
    </source>
</evidence>
<evidence type="ECO:0000259" key="4">
    <source>
        <dbReference type="PROSITE" id="PS51186"/>
    </source>
</evidence>
<sequence>MTFSIRTAQKEDMPQVLELIQELAIYEKEPNAVEITVSDLEHYGFGSQPAFHCFVAEMNQNIAGIALVYTRFSTWKGKALHLEDLIVRESFRGHGLGKALLDEVVTYGKKIKAKRICWEVLDWNEPAITFYEKNGANVMRDWDVVQLDEVGMENYLSKL</sequence>
<dbReference type="CDD" id="cd04301">
    <property type="entry name" value="NAT_SF"/>
    <property type="match status" value="1"/>
</dbReference>
<dbReference type="PANTHER" id="PTHR10545">
    <property type="entry name" value="DIAMINE N-ACETYLTRANSFERASE"/>
    <property type="match status" value="1"/>
</dbReference>
<dbReference type="Proteomes" id="UP001368318">
    <property type="component" value="Chromosome"/>
</dbReference>
<comment type="similarity">
    <text evidence="1">Belongs to the acetyltransferase family.</text>
</comment>
<gene>
    <name evidence="6" type="ORF">R3L15_12160</name>
    <name evidence="5" type="ORF">R3L16_09430</name>
</gene>
<evidence type="ECO:0000313" key="7">
    <source>
        <dbReference type="Proteomes" id="UP001368318"/>
    </source>
</evidence>
<dbReference type="Gene3D" id="3.40.630.30">
    <property type="match status" value="1"/>
</dbReference>
<keyword evidence="3" id="KW-0012">Acyltransferase</keyword>
<dbReference type="EMBL" id="CP136924">
    <property type="protein sequence ID" value="WXA01974.1"/>
    <property type="molecule type" value="Genomic_DNA"/>
</dbReference>
<keyword evidence="2" id="KW-0808">Transferase</keyword>
<dbReference type="EMBL" id="CP136925">
    <property type="protein sequence ID" value="WXA12864.1"/>
    <property type="molecule type" value="Genomic_DNA"/>
</dbReference>